<accession>A0A645BPE3</accession>
<dbReference type="EMBL" id="VSSQ01021615">
    <property type="protein sequence ID" value="MPM67310.1"/>
    <property type="molecule type" value="Genomic_DNA"/>
</dbReference>
<sequence length="179" mass="20866">MKSLCPEPFRGINTSFVCSIVNVPFFRKFIDFGSLFNSRVVFPQNKHGVRVFCKFRKKSQWRTRCVRESRCASCCIKSDTDYLFSSTGRTSCKSFFHSSFQYINVILWMLTILVDGRVAVQPFLPPRIIFHRCCKRFASHCINYNCSGRITSIIKSDNKFIRAHINKVLCLTYNTLHSF</sequence>
<name>A0A645BPE3_9ZZZZ</name>
<proteinExistence type="predicted"/>
<evidence type="ECO:0000313" key="1">
    <source>
        <dbReference type="EMBL" id="MPM67310.1"/>
    </source>
</evidence>
<gene>
    <name evidence="1" type="ORF">SDC9_114232</name>
</gene>
<comment type="caution">
    <text evidence="1">The sequence shown here is derived from an EMBL/GenBank/DDBJ whole genome shotgun (WGS) entry which is preliminary data.</text>
</comment>
<protein>
    <submittedName>
        <fullName evidence="1">Uncharacterized protein</fullName>
    </submittedName>
</protein>
<dbReference type="AlphaFoldDB" id="A0A645BPE3"/>
<reference evidence="1" key="1">
    <citation type="submission" date="2019-08" db="EMBL/GenBank/DDBJ databases">
        <authorList>
            <person name="Kucharzyk K."/>
            <person name="Murdoch R.W."/>
            <person name="Higgins S."/>
            <person name="Loffler F."/>
        </authorList>
    </citation>
    <scope>NUCLEOTIDE SEQUENCE</scope>
</reference>
<organism evidence="1">
    <name type="scientific">bioreactor metagenome</name>
    <dbReference type="NCBI Taxonomy" id="1076179"/>
    <lineage>
        <taxon>unclassified sequences</taxon>
        <taxon>metagenomes</taxon>
        <taxon>ecological metagenomes</taxon>
    </lineage>
</organism>